<accession>A0A6A3N411</accession>
<dbReference type="Proteomes" id="UP000429607">
    <property type="component" value="Unassembled WGS sequence"/>
</dbReference>
<organism evidence="2 3">
    <name type="scientific">Phytophthora rubi</name>
    <dbReference type="NCBI Taxonomy" id="129364"/>
    <lineage>
        <taxon>Eukaryota</taxon>
        <taxon>Sar</taxon>
        <taxon>Stramenopiles</taxon>
        <taxon>Oomycota</taxon>
        <taxon>Peronosporomycetes</taxon>
        <taxon>Peronosporales</taxon>
        <taxon>Peronosporaceae</taxon>
        <taxon>Phytophthora</taxon>
    </lineage>
</organism>
<dbReference type="AlphaFoldDB" id="A0A6A3N411"/>
<evidence type="ECO:0000313" key="3">
    <source>
        <dbReference type="Proteomes" id="UP000429607"/>
    </source>
</evidence>
<sequence>MLVGNLPLIADLELDDGNLFPPRAEGAVRAPRVTRAARVHRAARAAGAGRCHGDPWTPTFSARTTSCRDWKLHWRSSLTLSWNQRASRSARAAHCAGDRRRSCAGRRPTAGVGRAGWRKLAVDGKLHADQELAAILEQDGVEQRDKLYSVDLPA</sequence>
<dbReference type="Proteomes" id="UP000435112">
    <property type="component" value="Unassembled WGS sequence"/>
</dbReference>
<name>A0A6A3N411_9STRA</name>
<proteinExistence type="predicted"/>
<dbReference type="EMBL" id="QXFU01000603">
    <property type="protein sequence ID" value="KAE9027817.1"/>
    <property type="molecule type" value="Genomic_DNA"/>
</dbReference>
<reference evidence="3 4" key="1">
    <citation type="submission" date="2018-09" db="EMBL/GenBank/DDBJ databases">
        <title>Genomic investigation of the strawberry pathogen Phytophthora fragariae indicates pathogenicity is determined by transcriptional variation in three key races.</title>
        <authorList>
            <person name="Adams T.M."/>
            <person name="Armitage A.D."/>
            <person name="Sobczyk M.K."/>
            <person name="Bates H.J."/>
            <person name="Dunwell J.M."/>
            <person name="Nellist C.F."/>
            <person name="Harrison R.J."/>
        </authorList>
    </citation>
    <scope>NUCLEOTIDE SEQUENCE [LARGE SCALE GENOMIC DNA]</scope>
    <source>
        <strain evidence="2 3">SCRP249</strain>
        <strain evidence="1 4">SCRP324</strain>
    </source>
</reference>
<evidence type="ECO:0000313" key="2">
    <source>
        <dbReference type="EMBL" id="KAE9035049.1"/>
    </source>
</evidence>
<evidence type="ECO:0000313" key="4">
    <source>
        <dbReference type="Proteomes" id="UP000435112"/>
    </source>
</evidence>
<gene>
    <name evidence="2" type="ORF">PR001_g9469</name>
    <name evidence="1" type="ORF">PR002_g10564</name>
</gene>
<dbReference type="EMBL" id="QXFV01000526">
    <property type="protein sequence ID" value="KAE9035049.1"/>
    <property type="molecule type" value="Genomic_DNA"/>
</dbReference>
<evidence type="ECO:0000313" key="1">
    <source>
        <dbReference type="EMBL" id="KAE9027817.1"/>
    </source>
</evidence>
<comment type="caution">
    <text evidence="2">The sequence shown here is derived from an EMBL/GenBank/DDBJ whole genome shotgun (WGS) entry which is preliminary data.</text>
</comment>
<protein>
    <submittedName>
        <fullName evidence="2">Uncharacterized protein</fullName>
    </submittedName>
</protein>